<keyword evidence="12 17" id="KW-1133">Transmembrane helix</keyword>
<feature type="compositionally biased region" description="Low complexity" evidence="16">
    <location>
        <begin position="16"/>
        <end position="29"/>
    </location>
</feature>
<feature type="transmembrane region" description="Helical" evidence="17">
    <location>
        <begin position="1172"/>
        <end position="1192"/>
    </location>
</feature>
<comment type="similarity">
    <text evidence="4">Belongs to the TAPT1 family.</text>
</comment>
<evidence type="ECO:0000256" key="15">
    <source>
        <dbReference type="ARBA" id="ARBA00023180"/>
    </source>
</evidence>
<comment type="similarity">
    <text evidence="3">Belongs to the E(R) family.</text>
</comment>
<reference evidence="22" key="1">
    <citation type="submission" date="2016-04" db="UniProtKB">
        <authorList>
            <consortium name="WormBaseParasite"/>
        </authorList>
    </citation>
    <scope>IDENTIFICATION</scope>
</reference>
<gene>
    <name evidence="20" type="ORF">TASK_LOCUS6755</name>
</gene>
<feature type="transmembrane region" description="Helical" evidence="17">
    <location>
        <begin position="580"/>
        <end position="599"/>
    </location>
</feature>
<keyword evidence="14 17" id="KW-0472">Membrane</keyword>
<dbReference type="Pfam" id="PF05346">
    <property type="entry name" value="DUF747"/>
    <property type="match status" value="1"/>
</dbReference>
<comment type="subcellular location">
    <subcellularLocation>
        <location evidence="2">Endoplasmic reticulum membrane</location>
        <topology evidence="2">Multi-pass membrane protein</topology>
    </subcellularLocation>
</comment>
<evidence type="ECO:0000259" key="18">
    <source>
        <dbReference type="Pfam" id="PF04389"/>
    </source>
</evidence>
<dbReference type="InterPro" id="IPR000781">
    <property type="entry name" value="ERH"/>
</dbReference>
<feature type="compositionally biased region" description="Basic and acidic residues" evidence="16">
    <location>
        <begin position="1"/>
        <end position="15"/>
    </location>
</feature>
<dbReference type="GO" id="GO:0005789">
    <property type="term" value="C:endoplasmic reticulum membrane"/>
    <property type="evidence" value="ECO:0007669"/>
    <property type="project" value="UniProtKB-SubCell"/>
</dbReference>
<feature type="domain" description="Endoplasmic reticulum metallopeptidase 1/1-A TM" evidence="19">
    <location>
        <begin position="458"/>
        <end position="694"/>
    </location>
</feature>
<dbReference type="PANTHER" id="PTHR13317">
    <property type="entry name" value="TRANSMEMBRANE ANTERIOR POSTERIOR TRANSFORMATION PROTEIN 1 HOMOLOG"/>
    <property type="match status" value="1"/>
</dbReference>
<evidence type="ECO:0000256" key="9">
    <source>
        <dbReference type="ARBA" id="ARBA00022801"/>
    </source>
</evidence>
<keyword evidence="8" id="KW-0479">Metal-binding</keyword>
<evidence type="ECO:0000256" key="8">
    <source>
        <dbReference type="ARBA" id="ARBA00022723"/>
    </source>
</evidence>
<dbReference type="Pfam" id="PF01133">
    <property type="entry name" value="ER"/>
    <property type="match status" value="1"/>
</dbReference>
<proteinExistence type="inferred from homology"/>
<keyword evidence="11" id="KW-0862">Zinc</keyword>
<evidence type="ECO:0000256" key="12">
    <source>
        <dbReference type="ARBA" id="ARBA00022989"/>
    </source>
</evidence>
<dbReference type="GO" id="GO:0036064">
    <property type="term" value="C:ciliary basal body"/>
    <property type="evidence" value="ECO:0007669"/>
    <property type="project" value="TreeGrafter"/>
</dbReference>
<dbReference type="InterPro" id="IPR048024">
    <property type="entry name" value="Fxna-like_M28_dom"/>
</dbReference>
<sequence length="1962" mass="219245">MEVRRRNLVSEESRNTDSSTTSGSGADSRSLLAVDHPQASVNLWEWVIVYTLLLFLVVFIPLHSTSCGDFVTSGNDPNSTFQEFLARKHLQYVTGLGPRTSGSLNNEIRARKYLLSELQKVVELAKTSGLVADLDEQIARPSSFKTHAHVTSYANIPNLLLRLHDSRVKRDSVAHSILVNCHYDTAPQSPGASDAFVGCANSLEVARILASGGTTLRNNIIFLFNSAEENILPASHAFITQHPWAEEVAAFINLEGAGAGGKLLVFQSGPGPAGSALIKFYSSTARYPFASVVGEEIFRFGFIPSDTDFRVFRDYGLIPGLDLAYIGNGYAYHTCHDIEERISPSCLHLAGDNLLQLVRLMAQDRSVDKMERLERSSKPKVEHEIIFSPEGGLGNINDFSNTQIKSNSAGYVYLDVLGYFVLSYPWSVGRVLHWGVFLVIISWIFASQKSAGGSHSGLFLATLIQTLFFVTAHLFSLLVGFIIHMYGCRMSWYTNKCNLFGLYLLPLFSYFLFYHSVLLKIPSGSLWHLPALRYLLQRSLWFDSTSIKALVIENDFFKGSILVMSVLTLIALCYDSPASYAPIFWCLLTIAFRFIYFIVFGRTGVCYVAKVLLVLLPPLVVFHISSVCTLFEVFIPIMGRAGHEAQPDVIIGGLVAFSSVPVLVFCADSIHLISSETARVLRRITINGCVSFIIIVHTSFLGFPYTVMPDTHRHLVLPTQQRVAVFHTNRWFSESPLDSTVTREDSGLFIFPLDTNRFRYYHHPPSPAPNPFMLRFQQYLSSEPAEAFYFPEIEQMEPFTFHRTVPYCGVPLLYPLLNAFDTIYYIPAPKHNSPSAGFTIVERHQEASSEGVQLVNLTLSIDSSAPLTQLYLRTAPDYVRLTRWSFAPEWAHPQPVPIPRRTPRQSDADGPRSAHFYINHIDPSVATSKTGRWAQPWVLWLQFSVYPASFNPDLPDSNVGVDIAVMSHTILLVQQQVKKPDSRVWADYETLNQCLEGVCKMYEEQLKQQNPTAPTITYDISQLFKFIDQLADLSCLEFHPPTGTYVPHTKDWIKENIYALLRNQAGCPSSREMDTKETWRGHTESESECDIKNPLQNFDLRNYLREEIWQFSRRCNEVNNSQEQICGPFRNRVWKFLSTPQYFESFMFYGLLQCLDHILMVYTFLPLRCMIIFISILSFVTFSLVGICVPSLKPQNFILCATDARELVKFSFVCICTIFLYTFDSSIAYHEIRTQSIIKIYIFFNLLEVADRLLAAVCLDAVDDVLFTISAGLSGLRHQRASSGDRMVTTSSNASSPDSPSSPSTEAVSLGAFFVQYLFALACLAAHCLLLLAQVTTLNVAFNSQNRSLLTVIISNNFVELKGNVFRKMGKSNLFQIACADVRERFHYAVWLFIIVCRNMSASGWQYEDFLALMPDILLILLAEIAVDWIKHAFISKFNVIASDVYEEYTVSIAYDLLLCRQGKNTSDYFELLARRMGLTPLSLSCLINVMIIQTVKSSLIYIFLLLALPLLFALKVLVHIILLNRAYIHVQAYTQMMTAKLAKEAAMAATTTAVSSTSTKTSVATAVSTGRGAVVGGTDEVEVKRKTSIFYPPYTGYDQPTRDEGQLAMPQLPPRRSHSDTTCVSPVVLAECPSAATVATTPTDGDSEGTNIVDEVEEDFCSLQSFSTDTSAGWLRQRSFLKTPLPDTEARFRHFLVDADDMLVRHRKTVQLPSPPTSPKRTGTLDSPGRMALSPWSTTSCFFTSSFCEPLLSHQQHQQRDHLRTLDFSPVPLSTSSWKASPCCMRLPSHIYRGYHRRRCFSLDDIPLISSQPQEQSLRPPTAPSSNKGVATVMGGVAEKHVHFASRRRLHTENETSSLLILEQLSSILNDETAHLEDAVDADLLSDEEAAATETKGGKAAATVANSLASKAEEEMKNISQTLPSSPSAEDEIVAAVATEASVKQPLSNVDRYSMLGGQIS</sequence>
<evidence type="ECO:0000256" key="2">
    <source>
        <dbReference type="ARBA" id="ARBA00004477"/>
    </source>
</evidence>
<keyword evidence="7 17" id="KW-0812">Transmembrane</keyword>
<name>A0A0R3W8P9_TAEAS</name>
<feature type="domain" description="Peptidase M28" evidence="18">
    <location>
        <begin position="172"/>
        <end position="357"/>
    </location>
</feature>
<protein>
    <submittedName>
        <fullName evidence="22">Peptidase_M28 domain-containing protein</fullName>
    </submittedName>
</protein>
<dbReference type="InterPro" id="IPR007484">
    <property type="entry name" value="Peptidase_M28"/>
</dbReference>
<evidence type="ECO:0000256" key="16">
    <source>
        <dbReference type="SAM" id="MobiDB-lite"/>
    </source>
</evidence>
<keyword evidence="13" id="KW-0482">Metalloprotease</keyword>
<dbReference type="EMBL" id="UYRS01018533">
    <property type="protein sequence ID" value="VDK37282.1"/>
    <property type="molecule type" value="Genomic_DNA"/>
</dbReference>
<feature type="compositionally biased region" description="Low complexity" evidence="16">
    <location>
        <begin position="1289"/>
        <end position="1302"/>
    </location>
</feature>
<dbReference type="OrthoDB" id="7887808at2759"/>
<dbReference type="CDD" id="cd03875">
    <property type="entry name" value="M28_Fxna_like"/>
    <property type="match status" value="1"/>
</dbReference>
<evidence type="ECO:0000256" key="14">
    <source>
        <dbReference type="ARBA" id="ARBA00023136"/>
    </source>
</evidence>
<feature type="transmembrane region" description="Helical" evidence="17">
    <location>
        <begin position="1500"/>
        <end position="1524"/>
    </location>
</feature>
<feature type="transmembrane region" description="Helical" evidence="17">
    <location>
        <begin position="1207"/>
        <end position="1229"/>
    </location>
</feature>
<keyword evidence="9" id="KW-0378">Hydrolase</keyword>
<feature type="transmembrane region" description="Helical" evidence="17">
    <location>
        <begin position="458"/>
        <end position="487"/>
    </location>
</feature>
<feature type="region of interest" description="Disordered" evidence="16">
    <location>
        <begin position="1282"/>
        <end position="1302"/>
    </location>
</feature>
<feature type="transmembrane region" description="Helical" evidence="17">
    <location>
        <begin position="499"/>
        <end position="519"/>
    </location>
</feature>
<evidence type="ECO:0000259" key="19">
    <source>
        <dbReference type="Pfam" id="PF22249"/>
    </source>
</evidence>
<comment type="cofactor">
    <cofactor evidence="1">
        <name>Zn(2+)</name>
        <dbReference type="ChEBI" id="CHEBI:29105"/>
    </cofactor>
</comment>
<evidence type="ECO:0000256" key="17">
    <source>
        <dbReference type="SAM" id="Phobius"/>
    </source>
</evidence>
<feature type="transmembrane region" description="Helical" evidence="17">
    <location>
        <begin position="1317"/>
        <end position="1342"/>
    </location>
</feature>
<evidence type="ECO:0000256" key="13">
    <source>
        <dbReference type="ARBA" id="ARBA00023049"/>
    </source>
</evidence>
<dbReference type="SUPFAM" id="SSF143875">
    <property type="entry name" value="ERH-like"/>
    <property type="match status" value="1"/>
</dbReference>
<feature type="transmembrane region" description="Helical" evidence="17">
    <location>
        <begin position="611"/>
        <end position="637"/>
    </location>
</feature>
<comment type="similarity">
    <text evidence="5">Belongs to the peptidase M28 family.</text>
</comment>
<feature type="transmembrane region" description="Helical" evidence="17">
    <location>
        <begin position="649"/>
        <end position="672"/>
    </location>
</feature>
<dbReference type="Gene3D" id="3.40.630.10">
    <property type="entry name" value="Zn peptidases"/>
    <property type="match status" value="1"/>
</dbReference>
<dbReference type="GO" id="GO:0008237">
    <property type="term" value="F:metallopeptidase activity"/>
    <property type="evidence" value="ECO:0007669"/>
    <property type="project" value="UniProtKB-KW"/>
</dbReference>
<feature type="transmembrane region" description="Helical" evidence="17">
    <location>
        <begin position="43"/>
        <end position="62"/>
    </location>
</feature>
<accession>A0A0R3W8P9</accession>
<evidence type="ECO:0000256" key="11">
    <source>
        <dbReference type="ARBA" id="ARBA00022833"/>
    </source>
</evidence>
<feature type="region of interest" description="Disordered" evidence="16">
    <location>
        <begin position="1"/>
        <end position="29"/>
    </location>
</feature>
<dbReference type="Pfam" id="PF04389">
    <property type="entry name" value="Peptidase_M28"/>
    <property type="match status" value="1"/>
</dbReference>
<dbReference type="GO" id="GO:0045724">
    <property type="term" value="P:positive regulation of cilium assembly"/>
    <property type="evidence" value="ECO:0007669"/>
    <property type="project" value="TreeGrafter"/>
</dbReference>
<evidence type="ECO:0000313" key="22">
    <source>
        <dbReference type="WBParaSite" id="TASK_0000675401-mRNA-1"/>
    </source>
</evidence>
<dbReference type="InterPro" id="IPR008010">
    <property type="entry name" value="Tatp1"/>
</dbReference>
<evidence type="ECO:0000256" key="10">
    <source>
        <dbReference type="ARBA" id="ARBA00022824"/>
    </source>
</evidence>
<dbReference type="Pfam" id="PF22249">
    <property type="entry name" value="ERMP1-TM"/>
    <property type="match status" value="1"/>
</dbReference>
<keyword evidence="10" id="KW-0256">Endoplasmic reticulum</keyword>
<dbReference type="PROSITE" id="PS01290">
    <property type="entry name" value="ER"/>
    <property type="match status" value="1"/>
</dbReference>
<feature type="transmembrane region" description="Helical" evidence="17">
    <location>
        <begin position="424"/>
        <end position="446"/>
    </location>
</feature>
<evidence type="ECO:0000313" key="20">
    <source>
        <dbReference type="EMBL" id="VDK37282.1"/>
    </source>
</evidence>
<dbReference type="FunFam" id="3.40.630.10:FF:000008">
    <property type="entry name" value="Endoplasmic reticulum metallopeptidase 1"/>
    <property type="match status" value="1"/>
</dbReference>
<keyword evidence="15" id="KW-0325">Glycoprotein</keyword>
<dbReference type="SUPFAM" id="SSF53187">
    <property type="entry name" value="Zn-dependent exopeptidases"/>
    <property type="match status" value="1"/>
</dbReference>
<dbReference type="Gene3D" id="3.30.2260.10">
    <property type="entry name" value="Enhancer of rudimentary"/>
    <property type="match status" value="1"/>
</dbReference>
<reference evidence="20 21" key="2">
    <citation type="submission" date="2018-11" db="EMBL/GenBank/DDBJ databases">
        <authorList>
            <consortium name="Pathogen Informatics"/>
        </authorList>
    </citation>
    <scope>NUCLEOTIDE SEQUENCE [LARGE SCALE GENOMIC DNA]</scope>
</reference>
<dbReference type="InterPro" id="IPR053974">
    <property type="entry name" value="ERMP1_1-A_TM"/>
</dbReference>
<organism evidence="22">
    <name type="scientific">Taenia asiatica</name>
    <name type="common">Asian tapeworm</name>
    <dbReference type="NCBI Taxonomy" id="60517"/>
    <lineage>
        <taxon>Eukaryota</taxon>
        <taxon>Metazoa</taxon>
        <taxon>Spiralia</taxon>
        <taxon>Lophotrochozoa</taxon>
        <taxon>Platyhelminthes</taxon>
        <taxon>Cestoda</taxon>
        <taxon>Eucestoda</taxon>
        <taxon>Cyclophyllidea</taxon>
        <taxon>Taeniidae</taxon>
        <taxon>Taenia</taxon>
    </lineage>
</organism>
<dbReference type="WBParaSite" id="TASK_0000675401-mRNA-1">
    <property type="protein sequence ID" value="TASK_0000675401-mRNA-1"/>
    <property type="gene ID" value="TASK_0000675401"/>
</dbReference>
<dbReference type="GO" id="GO:0006508">
    <property type="term" value="P:proteolysis"/>
    <property type="evidence" value="ECO:0007669"/>
    <property type="project" value="UniProtKB-KW"/>
</dbReference>
<feature type="transmembrane region" description="Helical" evidence="17">
    <location>
        <begin position="684"/>
        <end position="705"/>
    </location>
</feature>
<dbReference type="GO" id="GO:0046872">
    <property type="term" value="F:metal ion binding"/>
    <property type="evidence" value="ECO:0007669"/>
    <property type="project" value="UniProtKB-KW"/>
</dbReference>
<evidence type="ECO:0000256" key="5">
    <source>
        <dbReference type="ARBA" id="ARBA00010918"/>
    </source>
</evidence>
<dbReference type="InterPro" id="IPR035912">
    <property type="entry name" value="EHR_sf"/>
</dbReference>
<keyword evidence="6" id="KW-0645">Protease</keyword>
<dbReference type="Proteomes" id="UP000282613">
    <property type="component" value="Unassembled WGS sequence"/>
</dbReference>
<evidence type="ECO:0000256" key="3">
    <source>
        <dbReference type="ARBA" id="ARBA00007491"/>
    </source>
</evidence>
<evidence type="ECO:0000256" key="1">
    <source>
        <dbReference type="ARBA" id="ARBA00001947"/>
    </source>
</evidence>
<evidence type="ECO:0000256" key="4">
    <source>
        <dbReference type="ARBA" id="ARBA00008803"/>
    </source>
</evidence>
<keyword evidence="21" id="KW-1185">Reference proteome</keyword>
<evidence type="ECO:0000256" key="7">
    <source>
        <dbReference type="ARBA" id="ARBA00022692"/>
    </source>
</evidence>
<evidence type="ECO:0000313" key="21">
    <source>
        <dbReference type="Proteomes" id="UP000282613"/>
    </source>
</evidence>
<evidence type="ECO:0000256" key="6">
    <source>
        <dbReference type="ARBA" id="ARBA00022670"/>
    </source>
</evidence>
<dbReference type="STRING" id="60517.A0A0R3W8P9"/>
<dbReference type="PANTHER" id="PTHR13317:SF4">
    <property type="entry name" value="TRANSMEMBRANE ANTERIOR POSTERIOR TRANSFORMATION PROTEIN 1 HOMOLOG"/>
    <property type="match status" value="1"/>
</dbReference>